<dbReference type="AlphaFoldDB" id="A0A8S4Q5V5"/>
<dbReference type="GO" id="GO:0005524">
    <property type="term" value="F:ATP binding"/>
    <property type="evidence" value="ECO:0007669"/>
    <property type="project" value="UniProtKB-KW"/>
</dbReference>
<comment type="subcellular location">
    <subcellularLocation>
        <location evidence="1">Membrane</location>
        <topology evidence="1">Multi-pass membrane protein</topology>
    </subcellularLocation>
</comment>
<dbReference type="Proteomes" id="UP000749559">
    <property type="component" value="Unassembled WGS sequence"/>
</dbReference>
<dbReference type="OrthoDB" id="6500128at2759"/>
<evidence type="ECO:0000256" key="6">
    <source>
        <dbReference type="ARBA" id="ARBA00022989"/>
    </source>
</evidence>
<dbReference type="PANTHER" id="PTHR43394:SF19">
    <property type="entry name" value="ABC TRANSPORTER B FAMILY"/>
    <property type="match status" value="1"/>
</dbReference>
<dbReference type="GO" id="GO:0015421">
    <property type="term" value="F:ABC-type oligopeptide transporter activity"/>
    <property type="evidence" value="ECO:0007669"/>
    <property type="project" value="TreeGrafter"/>
</dbReference>
<evidence type="ECO:0000313" key="11">
    <source>
        <dbReference type="Proteomes" id="UP000749559"/>
    </source>
</evidence>
<evidence type="ECO:0000259" key="9">
    <source>
        <dbReference type="PROSITE" id="PS50929"/>
    </source>
</evidence>
<name>A0A8S4Q5V5_OWEFU</name>
<keyword evidence="2" id="KW-0813">Transport</keyword>
<dbReference type="Gene3D" id="1.20.1560.10">
    <property type="entry name" value="ABC transporter type 1, transmembrane domain"/>
    <property type="match status" value="1"/>
</dbReference>
<feature type="domain" description="ABC transmembrane type-1" evidence="9">
    <location>
        <begin position="213"/>
        <end position="473"/>
    </location>
</feature>
<evidence type="ECO:0000256" key="3">
    <source>
        <dbReference type="ARBA" id="ARBA00022692"/>
    </source>
</evidence>
<keyword evidence="3 8" id="KW-0812">Transmembrane</keyword>
<sequence>MVESVKKICTIGAIIFTNLVDLGTTTILFCHGNDCYKYYTNDVYGYQFGTSIFDLWVFSLFRVSLLLGTCVAIIYSPQSSIERIQKVQYRTTIILIAVAMWTVTLVKLLVHSDSNTDFQKPWFWSIFGFTLLCTIMFYTQWVILGNIAPPQSRLAKINKTDPERQPLLGNSTSTHIDDVSPNNNDEKKVKESFSAVGRLLSMSKKDWFILLPAFIFLCVAAVSEIFVPFYTGKVIDGIAIEKDKEKFTSAIVTMSLLSVASSIAAGLRGGLFKVAKARLDIRIRNSLFSSLLHQEVAFFDTVRTGDMTSRLTSDTSTMTLALGTNTNIFLRNLVKAIGVCIFMFKLSWRLSMVTFIGLPIITAVSAVYGDYYEKLSKQVQESLAKANEVAEETCSSIKTVRSFANEMNEIDRYADKLKVTFKIRLKEAITYAGYVWNNKLFALGLVVATLYYGGHLVIDDVITGGTLVSFILYQSGAWCCN</sequence>
<evidence type="ECO:0000313" key="10">
    <source>
        <dbReference type="EMBL" id="CAH1801209.1"/>
    </source>
</evidence>
<dbReference type="InterPro" id="IPR039421">
    <property type="entry name" value="Type_1_exporter"/>
</dbReference>
<evidence type="ECO:0000256" key="8">
    <source>
        <dbReference type="SAM" id="Phobius"/>
    </source>
</evidence>
<evidence type="ECO:0000256" key="2">
    <source>
        <dbReference type="ARBA" id="ARBA00022448"/>
    </source>
</evidence>
<keyword evidence="4" id="KW-0547">Nucleotide-binding</keyword>
<feature type="transmembrane region" description="Helical" evidence="8">
    <location>
        <begin position="207"/>
        <end position="227"/>
    </location>
</feature>
<dbReference type="GO" id="GO:0016020">
    <property type="term" value="C:membrane"/>
    <property type="evidence" value="ECO:0007669"/>
    <property type="project" value="UniProtKB-SubCell"/>
</dbReference>
<feature type="transmembrane region" description="Helical" evidence="8">
    <location>
        <begin position="122"/>
        <end position="144"/>
    </location>
</feature>
<feature type="transmembrane region" description="Helical" evidence="8">
    <location>
        <begin position="247"/>
        <end position="267"/>
    </location>
</feature>
<dbReference type="InterPro" id="IPR036640">
    <property type="entry name" value="ABC1_TM_sf"/>
</dbReference>
<evidence type="ECO:0000256" key="4">
    <source>
        <dbReference type="ARBA" id="ARBA00022741"/>
    </source>
</evidence>
<organism evidence="10 11">
    <name type="scientific">Owenia fusiformis</name>
    <name type="common">Polychaete worm</name>
    <dbReference type="NCBI Taxonomy" id="6347"/>
    <lineage>
        <taxon>Eukaryota</taxon>
        <taxon>Metazoa</taxon>
        <taxon>Spiralia</taxon>
        <taxon>Lophotrochozoa</taxon>
        <taxon>Annelida</taxon>
        <taxon>Polychaeta</taxon>
        <taxon>Sedentaria</taxon>
        <taxon>Canalipalpata</taxon>
        <taxon>Sabellida</taxon>
        <taxon>Oweniida</taxon>
        <taxon>Oweniidae</taxon>
        <taxon>Owenia</taxon>
    </lineage>
</organism>
<evidence type="ECO:0000256" key="7">
    <source>
        <dbReference type="ARBA" id="ARBA00023136"/>
    </source>
</evidence>
<keyword evidence="6 8" id="KW-1133">Transmembrane helix</keyword>
<proteinExistence type="predicted"/>
<dbReference type="PANTHER" id="PTHR43394">
    <property type="entry name" value="ATP-DEPENDENT PERMEASE MDL1, MITOCHONDRIAL"/>
    <property type="match status" value="1"/>
</dbReference>
<protein>
    <recommendedName>
        <fullName evidence="9">ABC transmembrane type-1 domain-containing protein</fullName>
    </recommendedName>
</protein>
<dbReference type="Pfam" id="PF00664">
    <property type="entry name" value="ABC_membrane"/>
    <property type="match status" value="1"/>
</dbReference>
<feature type="transmembrane region" description="Helical" evidence="8">
    <location>
        <begin position="350"/>
        <end position="368"/>
    </location>
</feature>
<comment type="caution">
    <text evidence="10">The sequence shown here is derived from an EMBL/GenBank/DDBJ whole genome shotgun (WGS) entry which is preliminary data.</text>
</comment>
<feature type="transmembrane region" description="Helical" evidence="8">
    <location>
        <begin position="87"/>
        <end position="110"/>
    </location>
</feature>
<evidence type="ECO:0000256" key="5">
    <source>
        <dbReference type="ARBA" id="ARBA00022840"/>
    </source>
</evidence>
<evidence type="ECO:0000256" key="1">
    <source>
        <dbReference type="ARBA" id="ARBA00004141"/>
    </source>
</evidence>
<dbReference type="SUPFAM" id="SSF90123">
    <property type="entry name" value="ABC transporter transmembrane region"/>
    <property type="match status" value="1"/>
</dbReference>
<keyword evidence="5" id="KW-0067">ATP-binding</keyword>
<dbReference type="FunFam" id="1.20.1560.10:FF:000215">
    <property type="entry name" value="ABC transporter B family member 4"/>
    <property type="match status" value="1"/>
</dbReference>
<gene>
    <name evidence="10" type="ORF">OFUS_LOCUS25020</name>
</gene>
<accession>A0A8S4Q5V5</accession>
<reference evidence="10" key="1">
    <citation type="submission" date="2022-03" db="EMBL/GenBank/DDBJ databases">
        <authorList>
            <person name="Martin C."/>
        </authorList>
    </citation>
    <scope>NUCLEOTIDE SEQUENCE</scope>
</reference>
<dbReference type="PROSITE" id="PS50929">
    <property type="entry name" value="ABC_TM1F"/>
    <property type="match status" value="1"/>
</dbReference>
<dbReference type="EMBL" id="CAIIXF020000012">
    <property type="protein sequence ID" value="CAH1801209.1"/>
    <property type="molecule type" value="Genomic_DNA"/>
</dbReference>
<dbReference type="InterPro" id="IPR011527">
    <property type="entry name" value="ABC1_TM_dom"/>
</dbReference>
<feature type="transmembrane region" description="Helical" evidence="8">
    <location>
        <begin position="55"/>
        <end position="75"/>
    </location>
</feature>
<keyword evidence="11" id="KW-1185">Reference proteome</keyword>
<keyword evidence="7 8" id="KW-0472">Membrane</keyword>